<accession>A0ABQ7H2P4</accession>
<keyword evidence="4" id="KW-1185">Reference proteome</keyword>
<protein>
    <submittedName>
        <fullName evidence="3">Uncharacterized protein</fullName>
    </submittedName>
</protein>
<name>A0ABQ7H2P4_DUNSA</name>
<dbReference type="Proteomes" id="UP000815325">
    <property type="component" value="Unassembled WGS sequence"/>
</dbReference>
<feature type="transmembrane region" description="Helical" evidence="2">
    <location>
        <begin position="203"/>
        <end position="228"/>
    </location>
</feature>
<evidence type="ECO:0000313" key="4">
    <source>
        <dbReference type="Proteomes" id="UP000815325"/>
    </source>
</evidence>
<evidence type="ECO:0000256" key="1">
    <source>
        <dbReference type="SAM" id="MobiDB-lite"/>
    </source>
</evidence>
<keyword evidence="2" id="KW-0472">Membrane</keyword>
<evidence type="ECO:0000256" key="2">
    <source>
        <dbReference type="SAM" id="Phobius"/>
    </source>
</evidence>
<proteinExistence type="predicted"/>
<feature type="compositionally biased region" description="Acidic residues" evidence="1">
    <location>
        <begin position="1"/>
        <end position="14"/>
    </location>
</feature>
<comment type="caution">
    <text evidence="3">The sequence shown here is derived from an EMBL/GenBank/DDBJ whole genome shotgun (WGS) entry which is preliminary data.</text>
</comment>
<feature type="region of interest" description="Disordered" evidence="1">
    <location>
        <begin position="1"/>
        <end position="22"/>
    </location>
</feature>
<organism evidence="3 4">
    <name type="scientific">Dunaliella salina</name>
    <name type="common">Green alga</name>
    <name type="synonym">Protococcus salinus</name>
    <dbReference type="NCBI Taxonomy" id="3046"/>
    <lineage>
        <taxon>Eukaryota</taxon>
        <taxon>Viridiplantae</taxon>
        <taxon>Chlorophyta</taxon>
        <taxon>core chlorophytes</taxon>
        <taxon>Chlorophyceae</taxon>
        <taxon>CS clade</taxon>
        <taxon>Chlamydomonadales</taxon>
        <taxon>Dunaliellaceae</taxon>
        <taxon>Dunaliella</taxon>
    </lineage>
</organism>
<keyword evidence="2" id="KW-0812">Transmembrane</keyword>
<keyword evidence="2" id="KW-1133">Transmembrane helix</keyword>
<evidence type="ECO:0000313" key="3">
    <source>
        <dbReference type="EMBL" id="KAF5841130.1"/>
    </source>
</evidence>
<dbReference type="EMBL" id="MU069494">
    <property type="protein sequence ID" value="KAF5841130.1"/>
    <property type="molecule type" value="Genomic_DNA"/>
</dbReference>
<gene>
    <name evidence="3" type="ORF">DUNSADRAFT_14303</name>
</gene>
<feature type="region of interest" description="Disordered" evidence="1">
    <location>
        <begin position="238"/>
        <end position="305"/>
    </location>
</feature>
<sequence length="305" mass="32547">MKETPLDDIVDDNDDKSSGSEAGSTLSFARFIAEANTDYIVIIGGFNASCGTVDVEFSASLYSFVCDFGEDSIVTTSLTMDLDFDDLDEMFEVRLAATFRQSMMNEFPSFFTNEAAKCYNMVQVRSLERGSAVARIDTQTSSPGNAKQLSVELSSYTAEDFEEKLLNGLDIKVFEASSSTSSGPELVDVEIYKGSSNQQDTAVIGGAVGGAVGGTIFIASIVAIIIYIHKRRAHEAAKHGSKPGAIAPEPPPLQDGMHEEPGVPNIEAPSSPLTESTAKQPVPHVDLEEGGASSASYTPIQKFRG</sequence>
<reference evidence="3" key="1">
    <citation type="submission" date="2017-08" db="EMBL/GenBank/DDBJ databases">
        <authorList>
            <person name="Polle J.E."/>
            <person name="Barry K."/>
            <person name="Cushman J."/>
            <person name="Schmutz J."/>
            <person name="Tran D."/>
            <person name="Hathwaick L.T."/>
            <person name="Yim W.C."/>
            <person name="Jenkins J."/>
            <person name="Mckie-Krisberg Z.M."/>
            <person name="Prochnik S."/>
            <person name="Lindquist E."/>
            <person name="Dockter R.B."/>
            <person name="Adam C."/>
            <person name="Molina H."/>
            <person name="Bunkerborg J."/>
            <person name="Jin E."/>
            <person name="Buchheim M."/>
            <person name="Magnuson J."/>
        </authorList>
    </citation>
    <scope>NUCLEOTIDE SEQUENCE</scope>
    <source>
        <strain evidence="3">CCAP 19/18</strain>
    </source>
</reference>